<sequence length="74" mass="8407">MAAQRLPACLHNARNEAFQRMLAEADAAHPELADIRSRPAADLAAIVRTHLKFRRSLRLNDPRFLSQRNTSSNR</sequence>
<keyword evidence="2" id="KW-1185">Reference proteome</keyword>
<dbReference type="AlphaFoldDB" id="B8G6R2"/>
<dbReference type="KEGG" id="cag:Cagg_3011"/>
<reference evidence="1" key="1">
    <citation type="submission" date="2008-12" db="EMBL/GenBank/DDBJ databases">
        <title>Complete sequence of Chloroflexus aggregans DSM 9485.</title>
        <authorList>
            <consortium name="US DOE Joint Genome Institute"/>
            <person name="Lucas S."/>
            <person name="Copeland A."/>
            <person name="Lapidus A."/>
            <person name="Glavina del Rio T."/>
            <person name="Dalin E."/>
            <person name="Tice H."/>
            <person name="Pitluck S."/>
            <person name="Foster B."/>
            <person name="Larimer F."/>
            <person name="Land M."/>
            <person name="Hauser L."/>
            <person name="Kyrpides N."/>
            <person name="Mikhailova N."/>
            <person name="Bryant D."/>
            <person name="Richardson P."/>
        </authorList>
    </citation>
    <scope>NUCLEOTIDE SEQUENCE</scope>
    <source>
        <strain evidence="1">DSM 9485</strain>
    </source>
</reference>
<dbReference type="STRING" id="326427.Cagg_3011"/>
<evidence type="ECO:0000313" key="2">
    <source>
        <dbReference type="Proteomes" id="UP000002508"/>
    </source>
</evidence>
<dbReference type="EMBL" id="CP001337">
    <property type="protein sequence ID" value="ACL25871.1"/>
    <property type="molecule type" value="Genomic_DNA"/>
</dbReference>
<organism evidence="1 2">
    <name type="scientific">Chloroflexus aggregans (strain MD-66 / DSM 9485)</name>
    <dbReference type="NCBI Taxonomy" id="326427"/>
    <lineage>
        <taxon>Bacteria</taxon>
        <taxon>Bacillati</taxon>
        <taxon>Chloroflexota</taxon>
        <taxon>Chloroflexia</taxon>
        <taxon>Chloroflexales</taxon>
        <taxon>Chloroflexineae</taxon>
        <taxon>Chloroflexaceae</taxon>
        <taxon>Chloroflexus</taxon>
    </lineage>
</organism>
<proteinExistence type="predicted"/>
<accession>B8G6R2</accession>
<name>B8G6R2_CHLAD</name>
<evidence type="ECO:0000313" key="1">
    <source>
        <dbReference type="EMBL" id="ACL25871.1"/>
    </source>
</evidence>
<gene>
    <name evidence="1" type="ordered locus">Cagg_3011</name>
</gene>
<protein>
    <submittedName>
        <fullName evidence="1">Uncharacterized protein</fullName>
    </submittedName>
</protein>
<dbReference type="HOGENOM" id="CLU_2680995_0_0_0"/>
<dbReference type="Proteomes" id="UP000002508">
    <property type="component" value="Chromosome"/>
</dbReference>